<gene>
    <name evidence="1" type="ORF">FOL47_004967</name>
</gene>
<evidence type="ECO:0000313" key="2">
    <source>
        <dbReference type="Proteomes" id="UP000591131"/>
    </source>
</evidence>
<reference evidence="1 2" key="1">
    <citation type="submission" date="2020-04" db="EMBL/GenBank/DDBJ databases">
        <title>Perkinsus chesapeaki whole genome sequence.</title>
        <authorList>
            <person name="Bogema D.R."/>
        </authorList>
    </citation>
    <scope>NUCLEOTIDE SEQUENCE [LARGE SCALE GENOMIC DNA]</scope>
    <source>
        <strain evidence="1">ATCC PRA-425</strain>
    </source>
</reference>
<evidence type="ECO:0000313" key="1">
    <source>
        <dbReference type="EMBL" id="KAF4676796.1"/>
    </source>
</evidence>
<dbReference type="AlphaFoldDB" id="A0A7J6MZA8"/>
<name>A0A7J6MZA8_PERCH</name>
<proteinExistence type="predicted"/>
<organism evidence="1 2">
    <name type="scientific">Perkinsus chesapeaki</name>
    <name type="common">Clam parasite</name>
    <name type="synonym">Perkinsus andrewsi</name>
    <dbReference type="NCBI Taxonomy" id="330153"/>
    <lineage>
        <taxon>Eukaryota</taxon>
        <taxon>Sar</taxon>
        <taxon>Alveolata</taxon>
        <taxon>Perkinsozoa</taxon>
        <taxon>Perkinsea</taxon>
        <taxon>Perkinsida</taxon>
        <taxon>Perkinsidae</taxon>
        <taxon>Perkinsus</taxon>
    </lineage>
</organism>
<keyword evidence="2" id="KW-1185">Reference proteome</keyword>
<dbReference type="EMBL" id="JAAPAO010000028">
    <property type="protein sequence ID" value="KAF4676796.1"/>
    <property type="molecule type" value="Genomic_DNA"/>
</dbReference>
<dbReference type="Proteomes" id="UP000591131">
    <property type="component" value="Unassembled WGS sequence"/>
</dbReference>
<sequence length="190" mass="21101">MRLFAEDFSSILPVFSSISSQVFNLSFDSGKQNPKTATLKTSDSATLMVSMNENVTVYIDIDSQGEFTNATANGQAHIDWPLGINPHLKIGSVRKTVSGVRHAFTEHVSMYFTGRGRSGFVVHEKMFIADEDLGINAEVRFQFALFCWDQGPKKLWQLGSYVVVSANWTEDGMDKTFYDRNGSSGVLLVP</sequence>
<protein>
    <submittedName>
        <fullName evidence="1">Uncharacterized protein</fullName>
    </submittedName>
</protein>
<accession>A0A7J6MZA8</accession>
<comment type="caution">
    <text evidence="1">The sequence shown here is derived from an EMBL/GenBank/DDBJ whole genome shotgun (WGS) entry which is preliminary data.</text>
</comment>